<gene>
    <name evidence="4" type="ORF">SAMN05421670_2981</name>
</gene>
<name>A0A1I5ZYD1_9BACI</name>
<dbReference type="PANTHER" id="PTHR30373">
    <property type="entry name" value="UPF0603 PROTEIN YGCG"/>
    <property type="match status" value="1"/>
</dbReference>
<evidence type="ECO:0000259" key="3">
    <source>
        <dbReference type="Pfam" id="PF04536"/>
    </source>
</evidence>
<dbReference type="Proteomes" id="UP000198734">
    <property type="component" value="Unassembled WGS sequence"/>
</dbReference>
<dbReference type="Pfam" id="PF04536">
    <property type="entry name" value="TPM_phosphatase"/>
    <property type="match status" value="1"/>
</dbReference>
<keyword evidence="2" id="KW-1133">Transmembrane helix</keyword>
<dbReference type="RefSeq" id="WP_093537670.1">
    <property type="nucleotide sequence ID" value="NZ_FOXU01000006.1"/>
</dbReference>
<dbReference type="Gene3D" id="3.10.310.50">
    <property type="match status" value="1"/>
</dbReference>
<dbReference type="EMBL" id="FOXU01000006">
    <property type="protein sequence ID" value="SFQ61511.1"/>
    <property type="molecule type" value="Genomic_DNA"/>
</dbReference>
<dbReference type="PANTHER" id="PTHR30373:SF2">
    <property type="entry name" value="UPF0603 PROTEIN YGCG"/>
    <property type="match status" value="1"/>
</dbReference>
<accession>A0A1I5ZYD1</accession>
<dbReference type="STRING" id="126156.SAMN05421670_2981"/>
<feature type="domain" description="TPM" evidence="3">
    <location>
        <begin position="38"/>
        <end position="165"/>
    </location>
</feature>
<evidence type="ECO:0000313" key="5">
    <source>
        <dbReference type="Proteomes" id="UP000198734"/>
    </source>
</evidence>
<protein>
    <recommendedName>
        <fullName evidence="3">TPM domain-containing protein</fullName>
    </recommendedName>
</protein>
<dbReference type="AlphaFoldDB" id="A0A1I5ZYD1"/>
<organism evidence="4 5">
    <name type="scientific">Psychrobacillus psychrotolerans</name>
    <dbReference type="NCBI Taxonomy" id="126156"/>
    <lineage>
        <taxon>Bacteria</taxon>
        <taxon>Bacillati</taxon>
        <taxon>Bacillota</taxon>
        <taxon>Bacilli</taxon>
        <taxon>Bacillales</taxon>
        <taxon>Bacillaceae</taxon>
        <taxon>Psychrobacillus</taxon>
    </lineage>
</organism>
<evidence type="ECO:0000256" key="1">
    <source>
        <dbReference type="SAM" id="MobiDB-lite"/>
    </source>
</evidence>
<evidence type="ECO:0000256" key="2">
    <source>
        <dbReference type="SAM" id="Phobius"/>
    </source>
</evidence>
<keyword evidence="2" id="KW-0812">Transmembrane</keyword>
<keyword evidence="5" id="KW-1185">Reference proteome</keyword>
<sequence>MKKSAYAITFALLLTFLFPLLTFAESNYPKPLPGELYVQDFYDVLTEEQEQEIERLGQNLENATGSQIVVMTVESLEGQDVATYAVDVMRGYGIGDEEKDNGVLFILEMDPDKVEGRDVYIGVGYGLEGALPDGKIGRILDDYTFPYLESGDVPGAILSTYQLLYNQVATEYGWDGELTSPKGPSPLVGSTDGGGSTIRTIIVGVIVIYIIVSLMSGGGGSSGSGRRRGISGRSFGGFGGGGRSSGGGFGGFGGGSSGGGGAGRKW</sequence>
<dbReference type="OrthoDB" id="9810918at2"/>
<evidence type="ECO:0000313" key="4">
    <source>
        <dbReference type="EMBL" id="SFQ61511.1"/>
    </source>
</evidence>
<feature type="region of interest" description="Disordered" evidence="1">
    <location>
        <begin position="218"/>
        <end position="237"/>
    </location>
</feature>
<dbReference type="InterPro" id="IPR007621">
    <property type="entry name" value="TPM_dom"/>
</dbReference>
<reference evidence="5" key="1">
    <citation type="submission" date="2016-10" db="EMBL/GenBank/DDBJ databases">
        <authorList>
            <person name="Varghese N."/>
            <person name="Submissions S."/>
        </authorList>
    </citation>
    <scope>NUCLEOTIDE SEQUENCE [LARGE SCALE GENOMIC DNA]</scope>
    <source>
        <strain evidence="5">DSM 11706</strain>
    </source>
</reference>
<keyword evidence="2" id="KW-0472">Membrane</keyword>
<feature type="transmembrane region" description="Helical" evidence="2">
    <location>
        <begin position="198"/>
        <end position="218"/>
    </location>
</feature>
<proteinExistence type="predicted"/>